<evidence type="ECO:0000256" key="1">
    <source>
        <dbReference type="SAM" id="Phobius"/>
    </source>
</evidence>
<feature type="transmembrane region" description="Helical" evidence="1">
    <location>
        <begin position="107"/>
        <end position="125"/>
    </location>
</feature>
<gene>
    <name evidence="2" type="ORF">C1SCF055_LOCUS26933</name>
</gene>
<feature type="transmembrane region" description="Helical" evidence="1">
    <location>
        <begin position="68"/>
        <end position="87"/>
    </location>
</feature>
<dbReference type="AlphaFoldDB" id="A0A9P1CZ14"/>
<feature type="transmembrane region" description="Helical" evidence="1">
    <location>
        <begin position="137"/>
        <end position="155"/>
    </location>
</feature>
<dbReference type="EMBL" id="CAMXCT030002846">
    <property type="protein sequence ID" value="CAL4788156.1"/>
    <property type="molecule type" value="Genomic_DNA"/>
</dbReference>
<accession>A0A9P1CZ14</accession>
<evidence type="ECO:0000313" key="3">
    <source>
        <dbReference type="EMBL" id="CAL4788156.1"/>
    </source>
</evidence>
<dbReference type="Proteomes" id="UP001152797">
    <property type="component" value="Unassembled WGS sequence"/>
</dbReference>
<keyword evidence="1" id="KW-1133">Transmembrane helix</keyword>
<sequence>MKALRNGRLLKMMICIVHIAMLRWHSFVPALAVSSLLLMLLEHQRVRRITQLLERANNHQAAACRRSLTLYLALVDVSFMAASLSILPDRHTVPDMILSALRECCMLFGILIYMSMPLSEALGVAKDDQDDSRDMRLVAIFPALLAMLVFPLVWHDATFASFAGGSLHLYLFGLCKVAMILSYQWFQSTFANDDRSDHSHDHDASGWRSERAKAVPKVLRFAKTTSFKDEYLRPLPRAVDLREAPPAWLIGCIDCEFDLDEMDLV</sequence>
<feature type="transmembrane region" description="Helical" evidence="1">
    <location>
        <begin position="20"/>
        <end position="41"/>
    </location>
</feature>
<keyword evidence="1" id="KW-0472">Membrane</keyword>
<evidence type="ECO:0000313" key="4">
    <source>
        <dbReference type="Proteomes" id="UP001152797"/>
    </source>
</evidence>
<evidence type="ECO:0000313" key="2">
    <source>
        <dbReference type="EMBL" id="CAI4000844.1"/>
    </source>
</evidence>
<feature type="transmembrane region" description="Helical" evidence="1">
    <location>
        <begin position="167"/>
        <end position="186"/>
    </location>
</feature>
<proteinExistence type="predicted"/>
<keyword evidence="1" id="KW-0812">Transmembrane</keyword>
<reference evidence="3 4" key="2">
    <citation type="submission" date="2024-05" db="EMBL/GenBank/DDBJ databases">
        <authorList>
            <person name="Chen Y."/>
            <person name="Shah S."/>
            <person name="Dougan E. K."/>
            <person name="Thang M."/>
            <person name="Chan C."/>
        </authorList>
    </citation>
    <scope>NUCLEOTIDE SEQUENCE [LARGE SCALE GENOMIC DNA]</scope>
</reference>
<dbReference type="EMBL" id="CAMXCT020002846">
    <property type="protein sequence ID" value="CAL1154219.1"/>
    <property type="molecule type" value="Genomic_DNA"/>
</dbReference>
<protein>
    <submittedName>
        <fullName evidence="2">Uncharacterized protein</fullName>
    </submittedName>
</protein>
<name>A0A9P1CZ14_9DINO</name>
<comment type="caution">
    <text evidence="2">The sequence shown here is derived from an EMBL/GenBank/DDBJ whole genome shotgun (WGS) entry which is preliminary data.</text>
</comment>
<reference evidence="2" key="1">
    <citation type="submission" date="2022-10" db="EMBL/GenBank/DDBJ databases">
        <authorList>
            <person name="Chen Y."/>
            <person name="Dougan E. K."/>
            <person name="Chan C."/>
            <person name="Rhodes N."/>
            <person name="Thang M."/>
        </authorList>
    </citation>
    <scope>NUCLEOTIDE SEQUENCE</scope>
</reference>
<keyword evidence="4" id="KW-1185">Reference proteome</keyword>
<organism evidence="2">
    <name type="scientific">Cladocopium goreaui</name>
    <dbReference type="NCBI Taxonomy" id="2562237"/>
    <lineage>
        <taxon>Eukaryota</taxon>
        <taxon>Sar</taxon>
        <taxon>Alveolata</taxon>
        <taxon>Dinophyceae</taxon>
        <taxon>Suessiales</taxon>
        <taxon>Symbiodiniaceae</taxon>
        <taxon>Cladocopium</taxon>
    </lineage>
</organism>
<dbReference type="EMBL" id="CAMXCT010002846">
    <property type="protein sequence ID" value="CAI4000844.1"/>
    <property type="molecule type" value="Genomic_DNA"/>
</dbReference>